<dbReference type="Proteomes" id="UP000789704">
    <property type="component" value="Unassembled WGS sequence"/>
</dbReference>
<proteinExistence type="predicted"/>
<dbReference type="Pfam" id="PF10109">
    <property type="entry name" value="Phage_TAC_7"/>
    <property type="match status" value="1"/>
</dbReference>
<evidence type="ECO:0000313" key="1">
    <source>
        <dbReference type="EMBL" id="CAG4906079.1"/>
    </source>
</evidence>
<sequence>MSEKVIKLSSPITAHGETLSELSLRVPTPADARKIKSLPYVMNADESVNLNVDVCAKYVELLAQIPPSSIEQLAMTDLNALCWEVAGFFMSSESGASTS</sequence>
<comment type="caution">
    <text evidence="1">The sequence shown here is derived from an EMBL/GenBank/DDBJ whole genome shotgun (WGS) entry which is preliminary data.</text>
</comment>
<protein>
    <recommendedName>
        <fullName evidence="3">Phage tail assembly protein</fullName>
    </recommendedName>
</protein>
<dbReference type="InterPro" id="IPR019289">
    <property type="entry name" value="Phage_tail_E/E"/>
</dbReference>
<keyword evidence="2" id="KW-1185">Reference proteome</keyword>
<dbReference type="RefSeq" id="WP_228879286.1">
    <property type="nucleotide sequence ID" value="NZ_CAJQZC010000006.1"/>
</dbReference>
<evidence type="ECO:0008006" key="3">
    <source>
        <dbReference type="Google" id="ProtNLM"/>
    </source>
</evidence>
<reference evidence="1" key="1">
    <citation type="submission" date="2021-04" db="EMBL/GenBank/DDBJ databases">
        <authorList>
            <person name="Vanwijnsberghe S."/>
        </authorList>
    </citation>
    <scope>NUCLEOTIDE SEQUENCE</scope>
    <source>
        <strain evidence="1">LMG 31841</strain>
    </source>
</reference>
<accession>A0A9N8RX95</accession>
<name>A0A9N8RX95_9BURK</name>
<dbReference type="AlphaFoldDB" id="A0A9N8RX95"/>
<evidence type="ECO:0000313" key="2">
    <source>
        <dbReference type="Proteomes" id="UP000789704"/>
    </source>
</evidence>
<organism evidence="1 2">
    <name type="scientific">Paraburkholderia saeva</name>
    <dbReference type="NCBI Taxonomy" id="2777537"/>
    <lineage>
        <taxon>Bacteria</taxon>
        <taxon>Pseudomonadati</taxon>
        <taxon>Pseudomonadota</taxon>
        <taxon>Betaproteobacteria</taxon>
        <taxon>Burkholderiales</taxon>
        <taxon>Burkholderiaceae</taxon>
        <taxon>Paraburkholderia</taxon>
    </lineage>
</organism>
<dbReference type="EMBL" id="CAJQZC010000006">
    <property type="protein sequence ID" value="CAG4906079.1"/>
    <property type="molecule type" value="Genomic_DNA"/>
</dbReference>
<gene>
    <name evidence="1" type="ORF">LMG31841_03521</name>
</gene>